<dbReference type="OrthoDB" id="3626597at2759"/>
<name>A0A8S0ZMR1_ARCPL</name>
<feature type="compositionally biased region" description="Basic and acidic residues" evidence="1">
    <location>
        <begin position="63"/>
        <end position="72"/>
    </location>
</feature>
<organism evidence="2 3">
    <name type="scientific">Arctia plantaginis</name>
    <name type="common">Wood tiger moth</name>
    <name type="synonym">Phalaena plantaginis</name>
    <dbReference type="NCBI Taxonomy" id="874455"/>
    <lineage>
        <taxon>Eukaryota</taxon>
        <taxon>Metazoa</taxon>
        <taxon>Ecdysozoa</taxon>
        <taxon>Arthropoda</taxon>
        <taxon>Hexapoda</taxon>
        <taxon>Insecta</taxon>
        <taxon>Pterygota</taxon>
        <taxon>Neoptera</taxon>
        <taxon>Endopterygota</taxon>
        <taxon>Lepidoptera</taxon>
        <taxon>Glossata</taxon>
        <taxon>Ditrysia</taxon>
        <taxon>Noctuoidea</taxon>
        <taxon>Erebidae</taxon>
        <taxon>Arctiinae</taxon>
        <taxon>Arctia</taxon>
    </lineage>
</organism>
<gene>
    <name evidence="2" type="ORF">APLA_LOCUS5844</name>
</gene>
<feature type="region of interest" description="Disordered" evidence="1">
    <location>
        <begin position="1"/>
        <end position="72"/>
    </location>
</feature>
<dbReference type="Proteomes" id="UP000494256">
    <property type="component" value="Unassembled WGS sequence"/>
</dbReference>
<proteinExistence type="predicted"/>
<comment type="caution">
    <text evidence="2">The sequence shown here is derived from an EMBL/GenBank/DDBJ whole genome shotgun (WGS) entry which is preliminary data.</text>
</comment>
<reference evidence="2 3" key="1">
    <citation type="submission" date="2020-04" db="EMBL/GenBank/DDBJ databases">
        <authorList>
            <person name="Wallbank WR R."/>
            <person name="Pardo Diaz C."/>
            <person name="Kozak K."/>
            <person name="Martin S."/>
            <person name="Jiggins C."/>
            <person name="Moest M."/>
            <person name="Warren A I."/>
            <person name="Byers J.R.P. K."/>
            <person name="Montejo-Kovacevich G."/>
            <person name="Yen C E."/>
        </authorList>
    </citation>
    <scope>NUCLEOTIDE SEQUENCE [LARGE SCALE GENOMIC DNA]</scope>
</reference>
<accession>A0A8S0ZMR1</accession>
<evidence type="ECO:0000313" key="2">
    <source>
        <dbReference type="EMBL" id="CAB3232806.1"/>
    </source>
</evidence>
<dbReference type="EMBL" id="CADEBD010000291">
    <property type="protein sequence ID" value="CAB3232806.1"/>
    <property type="molecule type" value="Genomic_DNA"/>
</dbReference>
<dbReference type="AlphaFoldDB" id="A0A8S0ZMR1"/>
<evidence type="ECO:0000313" key="3">
    <source>
        <dbReference type="Proteomes" id="UP000494256"/>
    </source>
</evidence>
<protein>
    <submittedName>
        <fullName evidence="2">Uncharacterized protein</fullName>
    </submittedName>
</protein>
<evidence type="ECO:0000256" key="1">
    <source>
        <dbReference type="SAM" id="MobiDB-lite"/>
    </source>
</evidence>
<sequence>MGSLSADRGTARGVSGREGADGRTAWASMSLSPSAECSDDADARPIKSEGPATPSLIGAVGRPRGDGREWGLTRRSTPLRRAAERYGSGGERWVAVALS</sequence>